<evidence type="ECO:0000313" key="2">
    <source>
        <dbReference type="EMBL" id="GBP44044.1"/>
    </source>
</evidence>
<gene>
    <name evidence="2" type="ORF">EVAR_85198_1</name>
</gene>
<feature type="region of interest" description="Disordered" evidence="1">
    <location>
        <begin position="44"/>
        <end position="66"/>
    </location>
</feature>
<organism evidence="2 3">
    <name type="scientific">Eumeta variegata</name>
    <name type="common">Bagworm moth</name>
    <name type="synonym">Eumeta japonica</name>
    <dbReference type="NCBI Taxonomy" id="151549"/>
    <lineage>
        <taxon>Eukaryota</taxon>
        <taxon>Metazoa</taxon>
        <taxon>Ecdysozoa</taxon>
        <taxon>Arthropoda</taxon>
        <taxon>Hexapoda</taxon>
        <taxon>Insecta</taxon>
        <taxon>Pterygota</taxon>
        <taxon>Neoptera</taxon>
        <taxon>Endopterygota</taxon>
        <taxon>Lepidoptera</taxon>
        <taxon>Glossata</taxon>
        <taxon>Ditrysia</taxon>
        <taxon>Tineoidea</taxon>
        <taxon>Psychidae</taxon>
        <taxon>Oiketicinae</taxon>
        <taxon>Eumeta</taxon>
    </lineage>
</organism>
<keyword evidence="3" id="KW-1185">Reference proteome</keyword>
<accession>A0A4C1W1K0</accession>
<dbReference type="EMBL" id="BGZK01000446">
    <property type="protein sequence ID" value="GBP44044.1"/>
    <property type="molecule type" value="Genomic_DNA"/>
</dbReference>
<reference evidence="2 3" key="1">
    <citation type="journal article" date="2019" name="Commun. Biol.">
        <title>The bagworm genome reveals a unique fibroin gene that provides high tensile strength.</title>
        <authorList>
            <person name="Kono N."/>
            <person name="Nakamura H."/>
            <person name="Ohtoshi R."/>
            <person name="Tomita M."/>
            <person name="Numata K."/>
            <person name="Arakawa K."/>
        </authorList>
    </citation>
    <scope>NUCLEOTIDE SEQUENCE [LARGE SCALE GENOMIC DNA]</scope>
</reference>
<evidence type="ECO:0000256" key="1">
    <source>
        <dbReference type="SAM" id="MobiDB-lite"/>
    </source>
</evidence>
<evidence type="ECO:0008006" key="4">
    <source>
        <dbReference type="Google" id="ProtNLM"/>
    </source>
</evidence>
<sequence length="91" mass="10710">MLRLRRVNKVRHSKIRDKTNVTDALTHALKLKWKWAGHIARMSEDRRTKRTTSWRGPDGKRSIGRPYARWSDDIKGVAGNWKRETTNKSGR</sequence>
<dbReference type="OrthoDB" id="8193815at2759"/>
<name>A0A4C1W1K0_EUMVA</name>
<dbReference type="AlphaFoldDB" id="A0A4C1W1K0"/>
<protein>
    <recommendedName>
        <fullName evidence="4">Endonuclease-reverse transcriptase</fullName>
    </recommendedName>
</protein>
<proteinExistence type="predicted"/>
<comment type="caution">
    <text evidence="2">The sequence shown here is derived from an EMBL/GenBank/DDBJ whole genome shotgun (WGS) entry which is preliminary data.</text>
</comment>
<dbReference type="Proteomes" id="UP000299102">
    <property type="component" value="Unassembled WGS sequence"/>
</dbReference>
<evidence type="ECO:0000313" key="3">
    <source>
        <dbReference type="Proteomes" id="UP000299102"/>
    </source>
</evidence>